<protein>
    <submittedName>
        <fullName evidence="1">Uncharacterized protein</fullName>
    </submittedName>
</protein>
<accession>A0A0A9G265</accession>
<organism evidence="1">
    <name type="scientific">Arundo donax</name>
    <name type="common">Giant reed</name>
    <name type="synonym">Donax arundinaceus</name>
    <dbReference type="NCBI Taxonomy" id="35708"/>
    <lineage>
        <taxon>Eukaryota</taxon>
        <taxon>Viridiplantae</taxon>
        <taxon>Streptophyta</taxon>
        <taxon>Embryophyta</taxon>
        <taxon>Tracheophyta</taxon>
        <taxon>Spermatophyta</taxon>
        <taxon>Magnoliopsida</taxon>
        <taxon>Liliopsida</taxon>
        <taxon>Poales</taxon>
        <taxon>Poaceae</taxon>
        <taxon>PACMAD clade</taxon>
        <taxon>Arundinoideae</taxon>
        <taxon>Arundineae</taxon>
        <taxon>Arundo</taxon>
    </lineage>
</organism>
<sequence length="57" mass="6415">MKNYARKRIDHVGVANLSSYALNIQLNKFGGVLIFAKHKHRLTHKSFNHALGVNKGT</sequence>
<evidence type="ECO:0000313" key="1">
    <source>
        <dbReference type="EMBL" id="JAE16611.1"/>
    </source>
</evidence>
<reference evidence="1" key="1">
    <citation type="submission" date="2014-09" db="EMBL/GenBank/DDBJ databases">
        <authorList>
            <person name="Magalhaes I.L.F."/>
            <person name="Oliveira U."/>
            <person name="Santos F.R."/>
            <person name="Vidigal T.H.D.A."/>
            <person name="Brescovit A.D."/>
            <person name="Santos A.J."/>
        </authorList>
    </citation>
    <scope>NUCLEOTIDE SEQUENCE</scope>
    <source>
        <tissue evidence="1">Shoot tissue taken approximately 20 cm above the soil surface</tissue>
    </source>
</reference>
<name>A0A0A9G265_ARUDO</name>
<proteinExistence type="predicted"/>
<dbReference type="AlphaFoldDB" id="A0A0A9G265"/>
<dbReference type="EMBL" id="GBRH01181285">
    <property type="protein sequence ID" value="JAE16611.1"/>
    <property type="molecule type" value="Transcribed_RNA"/>
</dbReference>
<reference evidence="1" key="2">
    <citation type="journal article" date="2015" name="Data Brief">
        <title>Shoot transcriptome of the giant reed, Arundo donax.</title>
        <authorList>
            <person name="Barrero R.A."/>
            <person name="Guerrero F.D."/>
            <person name="Moolhuijzen P."/>
            <person name="Goolsby J.A."/>
            <person name="Tidwell J."/>
            <person name="Bellgard S.E."/>
            <person name="Bellgard M.I."/>
        </authorList>
    </citation>
    <scope>NUCLEOTIDE SEQUENCE</scope>
    <source>
        <tissue evidence="1">Shoot tissue taken approximately 20 cm above the soil surface</tissue>
    </source>
</reference>